<evidence type="ECO:0000259" key="6">
    <source>
        <dbReference type="Pfam" id="PF13860"/>
    </source>
</evidence>
<dbReference type="AlphaFoldDB" id="A0A177PFW3"/>
<evidence type="ECO:0000256" key="3">
    <source>
        <dbReference type="ARBA" id="ARBA00022795"/>
    </source>
</evidence>
<dbReference type="STRING" id="702114.A1355_16955"/>
<dbReference type="Gene3D" id="2.60.40.4070">
    <property type="match status" value="1"/>
</dbReference>
<keyword evidence="3 5" id="KW-1005">Bacterial flagellum biogenesis</keyword>
<dbReference type="OrthoDB" id="9785233at2"/>
<dbReference type="Pfam" id="PF03963">
    <property type="entry name" value="FlgD"/>
    <property type="match status" value="1"/>
</dbReference>
<dbReference type="Gene3D" id="2.30.30.910">
    <property type="match status" value="1"/>
</dbReference>
<organism evidence="8 9">
    <name type="scientific">Methylomonas koyamae</name>
    <dbReference type="NCBI Taxonomy" id="702114"/>
    <lineage>
        <taxon>Bacteria</taxon>
        <taxon>Pseudomonadati</taxon>
        <taxon>Pseudomonadota</taxon>
        <taxon>Gammaproteobacteria</taxon>
        <taxon>Methylococcales</taxon>
        <taxon>Methylococcaceae</taxon>
        <taxon>Methylomonas</taxon>
    </lineage>
</organism>
<dbReference type="Pfam" id="PF13861">
    <property type="entry name" value="FLgD_tudor"/>
    <property type="match status" value="1"/>
</dbReference>
<proteinExistence type="inferred from homology"/>
<keyword evidence="8" id="KW-0966">Cell projection</keyword>
<keyword evidence="9" id="KW-1185">Reference proteome</keyword>
<dbReference type="InterPro" id="IPR025965">
    <property type="entry name" value="FlgD/Vpr_Ig-like"/>
</dbReference>
<comment type="function">
    <text evidence="4 5">Required for flagellar hook formation. May act as a scaffolding protein.</text>
</comment>
<feature type="domain" description="FlgD Tudor-like" evidence="7">
    <location>
        <begin position="89"/>
        <end position="226"/>
    </location>
</feature>
<comment type="similarity">
    <text evidence="1 5">Belongs to the FlgD family.</text>
</comment>
<keyword evidence="8" id="KW-0282">Flagellum</keyword>
<feature type="domain" description="FlgD/Vpr Ig-like" evidence="6">
    <location>
        <begin position="113"/>
        <end position="179"/>
    </location>
</feature>
<evidence type="ECO:0000313" key="9">
    <source>
        <dbReference type="Proteomes" id="UP000077628"/>
    </source>
</evidence>
<name>A0A177PFW3_9GAMM</name>
<sequence length="229" mass="23442">MTTLTDTFNSLGLATTGSASSASSATSKSQSLSQSEFLKLLTTQLTHQDPTKPMDNAEFVSQMAQISAVSGIQELQTSFQTLSDSLNADQALQAASIVGHTVVAPGSQALLSAGGSVSGELDIPSTATSVGVQIVDPETGTVVRELDLGAQSAGTLKFEWDGNDSAGTPADPGVYKIKAFGWLDGTNTALDTSINSKVKSVAIGSNGSGLSVNLEGLGDIKFSKIKQIL</sequence>
<dbReference type="Proteomes" id="UP000077628">
    <property type="component" value="Unassembled WGS sequence"/>
</dbReference>
<evidence type="ECO:0000259" key="7">
    <source>
        <dbReference type="Pfam" id="PF13861"/>
    </source>
</evidence>
<keyword evidence="8" id="KW-0969">Cilium</keyword>
<evidence type="ECO:0000256" key="1">
    <source>
        <dbReference type="ARBA" id="ARBA00010577"/>
    </source>
</evidence>
<dbReference type="InterPro" id="IPR025963">
    <property type="entry name" value="FLgD_Tudor"/>
</dbReference>
<dbReference type="RefSeq" id="WP_064023939.1">
    <property type="nucleotide sequence ID" value="NZ_LUUK01000004.1"/>
</dbReference>
<dbReference type="InterPro" id="IPR005648">
    <property type="entry name" value="FlgD"/>
</dbReference>
<evidence type="ECO:0000313" key="8">
    <source>
        <dbReference type="EMBL" id="OAI29156.1"/>
    </source>
</evidence>
<evidence type="ECO:0000256" key="5">
    <source>
        <dbReference type="RuleBase" id="RU362076"/>
    </source>
</evidence>
<dbReference type="Pfam" id="PF13860">
    <property type="entry name" value="FlgD_ig"/>
    <property type="match status" value="1"/>
</dbReference>
<protein>
    <recommendedName>
        <fullName evidence="2 5">Basal-body rod modification protein FlgD</fullName>
    </recommendedName>
</protein>
<dbReference type="GO" id="GO:0044781">
    <property type="term" value="P:bacterial-type flagellum organization"/>
    <property type="evidence" value="ECO:0007669"/>
    <property type="project" value="UniProtKB-UniRule"/>
</dbReference>
<comment type="caution">
    <text evidence="8">The sequence shown here is derived from an EMBL/GenBank/DDBJ whole genome shotgun (WGS) entry which is preliminary data.</text>
</comment>
<evidence type="ECO:0000256" key="2">
    <source>
        <dbReference type="ARBA" id="ARBA00016013"/>
    </source>
</evidence>
<reference evidence="9" key="1">
    <citation type="submission" date="2016-03" db="EMBL/GenBank/DDBJ databases">
        <authorList>
            <person name="Heylen K."/>
            <person name="De Vos P."/>
            <person name="Vekeman B."/>
        </authorList>
    </citation>
    <scope>NUCLEOTIDE SEQUENCE [LARGE SCALE GENOMIC DNA]</scope>
    <source>
        <strain evidence="9">R-45383</strain>
    </source>
</reference>
<evidence type="ECO:0000256" key="4">
    <source>
        <dbReference type="ARBA" id="ARBA00024746"/>
    </source>
</evidence>
<gene>
    <name evidence="8" type="ORF">A1355_16955</name>
</gene>
<accession>A0A177PFW3</accession>
<dbReference type="EMBL" id="LUUK01000004">
    <property type="protein sequence ID" value="OAI29156.1"/>
    <property type="molecule type" value="Genomic_DNA"/>
</dbReference>